<dbReference type="FunFam" id="3.40.50.300:FF:000810">
    <property type="entry name" value="probable helicase senataxin"/>
    <property type="match status" value="1"/>
</dbReference>
<dbReference type="OMA" id="NIFFPLM"/>
<keyword evidence="1" id="KW-0175">Coiled coil</keyword>
<feature type="compositionally biased region" description="Low complexity" evidence="2">
    <location>
        <begin position="2127"/>
        <end position="2146"/>
    </location>
</feature>
<dbReference type="InterPro" id="IPR045055">
    <property type="entry name" value="DNA2/NAM7-like"/>
</dbReference>
<feature type="region of interest" description="Disordered" evidence="2">
    <location>
        <begin position="2114"/>
        <end position="2165"/>
    </location>
</feature>
<dbReference type="FunCoup" id="H3BFG1">
    <property type="interactions" value="2412"/>
</dbReference>
<evidence type="ECO:0000256" key="2">
    <source>
        <dbReference type="SAM" id="MobiDB-lite"/>
    </source>
</evidence>
<dbReference type="InParanoid" id="H3BFG1"/>
<dbReference type="Proteomes" id="UP000008672">
    <property type="component" value="Unassembled WGS sequence"/>
</dbReference>
<feature type="compositionally biased region" description="Basic and acidic residues" evidence="2">
    <location>
        <begin position="2147"/>
        <end position="2165"/>
    </location>
</feature>
<reference evidence="5" key="3">
    <citation type="submission" date="2025-09" db="UniProtKB">
        <authorList>
            <consortium name="Ensembl"/>
        </authorList>
    </citation>
    <scope>IDENTIFICATION</scope>
</reference>
<dbReference type="Pfam" id="PF13086">
    <property type="entry name" value="AAA_11"/>
    <property type="match status" value="1"/>
</dbReference>
<dbReference type="EMBL" id="AFYH01027590">
    <property type="status" value="NOT_ANNOTATED_CDS"/>
    <property type="molecule type" value="Genomic_DNA"/>
</dbReference>
<dbReference type="GO" id="GO:0016604">
    <property type="term" value="C:nuclear body"/>
    <property type="evidence" value="ECO:0007669"/>
    <property type="project" value="TreeGrafter"/>
</dbReference>
<dbReference type="PANTHER" id="PTHR10887">
    <property type="entry name" value="DNA2/NAM7 HELICASE FAMILY"/>
    <property type="match status" value="1"/>
</dbReference>
<reference evidence="5" key="2">
    <citation type="submission" date="2025-08" db="UniProtKB">
        <authorList>
            <consortium name="Ensembl"/>
        </authorList>
    </citation>
    <scope>IDENTIFICATION</scope>
</reference>
<dbReference type="HOGENOM" id="CLU_000967_0_0_1"/>
<feature type="compositionally biased region" description="Basic and acidic residues" evidence="2">
    <location>
        <begin position="439"/>
        <end position="450"/>
    </location>
</feature>
<feature type="compositionally biased region" description="Low complexity" evidence="2">
    <location>
        <begin position="142"/>
        <end position="158"/>
    </location>
</feature>
<feature type="compositionally biased region" description="Polar residues" evidence="2">
    <location>
        <begin position="2114"/>
        <end position="2126"/>
    </location>
</feature>
<dbReference type="Gene3D" id="3.40.50.300">
    <property type="entry name" value="P-loop containing nucleotide triphosphate hydrolases"/>
    <property type="match status" value="2"/>
</dbReference>
<evidence type="ECO:0000259" key="3">
    <source>
        <dbReference type="Pfam" id="PF13086"/>
    </source>
</evidence>
<feature type="domain" description="DNA2/NAM7 helicase-like C-terminal" evidence="4">
    <location>
        <begin position="1853"/>
        <end position="2043"/>
    </location>
</feature>
<dbReference type="STRING" id="7897.ENSLACP00000020632"/>
<dbReference type="EMBL" id="AFYH01027591">
    <property type="status" value="NOT_ANNOTATED_CDS"/>
    <property type="molecule type" value="Genomic_DNA"/>
</dbReference>
<accession>H3BFG1</accession>
<feature type="compositionally biased region" description="Basic and acidic residues" evidence="2">
    <location>
        <begin position="791"/>
        <end position="818"/>
    </location>
</feature>
<feature type="region of interest" description="Disordered" evidence="2">
    <location>
        <begin position="587"/>
        <end position="644"/>
    </location>
</feature>
<feature type="compositionally biased region" description="Polar residues" evidence="2">
    <location>
        <begin position="665"/>
        <end position="680"/>
    </location>
</feature>
<dbReference type="InterPro" id="IPR041679">
    <property type="entry name" value="DNA2/NAM7-like_C"/>
</dbReference>
<evidence type="ECO:0000313" key="6">
    <source>
        <dbReference type="Proteomes" id="UP000008672"/>
    </source>
</evidence>
<dbReference type="CDD" id="cd18042">
    <property type="entry name" value="DEXXQc_SETX"/>
    <property type="match status" value="1"/>
</dbReference>
<name>H3BFG1_LATCH</name>
<feature type="region of interest" description="Disordered" evidence="2">
    <location>
        <begin position="439"/>
        <end position="538"/>
    </location>
</feature>
<evidence type="ECO:0000256" key="1">
    <source>
        <dbReference type="SAM" id="Coils"/>
    </source>
</evidence>
<feature type="region of interest" description="Disordered" evidence="2">
    <location>
        <begin position="956"/>
        <end position="991"/>
    </location>
</feature>
<sequence length="2165" mass="242632">QDSGWKNAICPEYCPNMYEEMQTLVNVLQSDIGQDMRVHNSTFLWFIPFVQSVMDLKDLGIVYIGEVIHHLYSEIKDVLNRKVSDCDKVAEFFILILVSIIELHRSKNCLHLLWFSSQKWVEAIVKSSKLPAKVFSRGTEKSSGSGPVVTSSSSSMSPQVTSSVQHSCIQLIRSFLREGCQLGHQTTCKQFLDRLNMQLRKGFIMGWQLSPSETQDLQACLKQIIKSVKDKTSAPNLPDKREICQGFPTAFIKQEKQDAGEYGKMGLHWKSDPYPPCPSLPCSSEIMADVNYQGNPPCRAPKDSCGPEPSIDSKIQSCAKSSSCTKLQCLTNEKEIVDQKPSPKEITVISAPLTKDSTGQNQQASACSETNGIQGRCVLTGDAASDFSRGCDTDSHDFSKPATPTHKNLKIDPHRLMNLKSKVNMTAFQSKLLKVIESTSKKNKENEKKLGGGGSVQSDGATSKYFLPRADSTKDKTVDDDVRIQSPPSTFVSNLVEKEKPESEGLSAIPCSMRKEPTDESFETTDPDKSGSDTDDDLPLTVVRQNLKCTASVQNIAMGSMTDSQVDRDLNHFSLAAFAKVVNFPVDSSQEPSQLPLESIQRKVKSGVRPSKIGQELPSDNEGPDNNQVIVISDSDSSKEETESKINVKTIVKQEKSIDLREYPQKQTSAASSSIQGSQEQKVKQEDETSPPVYDSQFFEFETEDDVYSEWQDSQIKNNDGDDNMQDMINDWGYDTDFISDDVIEKMAEEAEALLKSKEVLGVAFGSKHSTKKKSDAQAGPLSSSKKQRAHTVDSRSKSDLKLGRISKNDVKLKDPKATRSKPLQKATDKKRSKKSRLLTASAEVSSVVPSSSRMITDQNKILSPMTRATPAIVPPRKNRKEPAPTSRVERLGLEKRARKASELSQHSLDYVAELRSHGRSVGKVQNNRKLKTKLISPQKLTVNRNRRLLACQEAQFFRQSRPKRSKNANNSSEGANRNRPPKTTERGILQNDIVGSIISAGISCNKAAEEAKVKPISSSNFKDNQQKKDTPAKEQEKFYFTYESISDDDDNALPLTQPHFLVSPLKTREDAVSIPTGNVPSIDTRPTSLIDKKEKLESHQVTENVEDDVDDDLYLTQLDPVDMEMCSQMENFEDTAICTQMDVVDMEIDTGSDGPVDKTISVNCKHANCSEVVTLPGGFCPRHTASRSNADFPFLKPGLPPSVLKPTRPSTTKIFTIGTTSRNAQLTKELEAPPKIHTVPSKSRSNMPKPLIPGSAIPSSVRGQVESPRPPDSTHILQAHSSDKNNKWAPQPCVGTESPRAPPVQVNLSPSQQLDQLFLIKEILKWNYEMFTNISQFGAPDDLSRMPLKQVPDCFKSYDDYFAAFYPLMILNSFEVLAQDWLENQKENYKALILKSSKASMTKFFKSIASIRNSDLAKQHHPKEDDLVFLWLPPCRNGYTAEEGELDGQLIPYLGHVSRFNRTSVESTRGSNEPHTTVYLTIRTQGNVSALLQQHVKCEVIGSLVTTLRQFKALQLLYRSQLARPILSPRPSFFSTEALVHRANWNNAFFINNEFNKDQERAINTAFAMVKEQPRQPKICLIQGPPGTGKSKTIVGLLERILIEKQENLPPAQNLTVKNKRNRVLLCAPSNAAIDDLMKKIIITFKGKCRDKNYPLGNCGDINLVRLGAERVISADVQKFSLDYQVKHKINKAQVGSEQDIWRRDKLDQELNELSHQCAMHRNEPEQHRTLMEKKNELMKLREQLGRQVREARGRNQEIQRNIILESHIICCTLSTSGSILLECAFRRLGHDPFICVIVDEAGQACEPEILIPLIYRCPKLVLVGDPMQLPPIIKSMKAQDLKYGQSMMWRLFKNLHKEVKQKSGGQVPVLKLTIQYRMHPDICLFPSRYIYNKALTTDIHTEEKRVSSAWLFQPYLLFDVTDGSESRSSGSYFNQQEVKLVMALIKMMADKRDGMCRDIGVITPYSAQKRKLVQQLEGFTPARSVEVDTVDGFQGREKDCIIVSCVRANVMQGSIGFLANRQRLNVTITRARFSLFILGHLKTLMDNKDWNELIQDAQRRGAIIKTCEKEYKRDVTRIVKRKPVMQRNLTYPSNFPSEADLWLSTVPASKMDQQTELQASDSSKTSGSVPTSVTATTSTKMAATVHERPRDPRLLRRAEAAVK</sequence>
<reference evidence="6" key="1">
    <citation type="submission" date="2011-08" db="EMBL/GenBank/DDBJ databases">
        <title>The draft genome of Latimeria chalumnae.</title>
        <authorList>
            <person name="Di Palma F."/>
            <person name="Alfoldi J."/>
            <person name="Johnson J."/>
            <person name="Berlin A."/>
            <person name="Gnerre S."/>
            <person name="Jaffe D."/>
            <person name="MacCallum I."/>
            <person name="Young S."/>
            <person name="Walker B.J."/>
            <person name="Lander E."/>
            <person name="Lindblad-Toh K."/>
        </authorList>
    </citation>
    <scope>NUCLEOTIDE SEQUENCE [LARGE SCALE GENOMIC DNA]</scope>
    <source>
        <strain evidence="6">Wild caught</strain>
    </source>
</reference>
<evidence type="ECO:0000313" key="5">
    <source>
        <dbReference type="Ensembl" id="ENSLACP00000020632.1"/>
    </source>
</evidence>
<feature type="region of interest" description="Disordered" evidence="2">
    <location>
        <begin position="767"/>
        <end position="844"/>
    </location>
</feature>
<feature type="region of interest" description="Disordered" evidence="2">
    <location>
        <begin position="137"/>
        <end position="158"/>
    </location>
</feature>
<dbReference type="EMBL" id="AFYH01027589">
    <property type="status" value="NOT_ANNOTATED_CDS"/>
    <property type="molecule type" value="Genomic_DNA"/>
</dbReference>
<feature type="compositionally biased region" description="Basic and acidic residues" evidence="2">
    <location>
        <begin position="471"/>
        <end position="483"/>
    </location>
</feature>
<dbReference type="Ensembl" id="ENSLACT00000020772.1">
    <property type="protein sequence ID" value="ENSLACP00000020632.1"/>
    <property type="gene ID" value="ENSLACG00000018129.1"/>
</dbReference>
<dbReference type="eggNOG" id="KOG1801">
    <property type="taxonomic scope" value="Eukaryota"/>
</dbReference>
<dbReference type="GO" id="GO:0006369">
    <property type="term" value="P:termination of RNA polymerase II transcription"/>
    <property type="evidence" value="ECO:0007669"/>
    <property type="project" value="TreeGrafter"/>
</dbReference>
<feature type="compositionally biased region" description="Basic and acidic residues" evidence="2">
    <location>
        <begin position="1025"/>
        <end position="1034"/>
    </location>
</feature>
<feature type="region of interest" description="Disordered" evidence="2">
    <location>
        <begin position="1014"/>
        <end position="1034"/>
    </location>
</feature>
<feature type="region of interest" description="Disordered" evidence="2">
    <location>
        <begin position="660"/>
        <end position="692"/>
    </location>
</feature>
<dbReference type="PANTHER" id="PTHR10887:SF495">
    <property type="entry name" value="HELICASE SENATAXIN ISOFORM X1-RELATED"/>
    <property type="match status" value="1"/>
</dbReference>
<dbReference type="InterPro" id="IPR041677">
    <property type="entry name" value="DNA2/NAM7_AAA_11"/>
</dbReference>
<proteinExistence type="predicted"/>
<dbReference type="InterPro" id="IPR047187">
    <property type="entry name" value="SF1_C_Upf1"/>
</dbReference>
<keyword evidence="6" id="KW-1185">Reference proteome</keyword>
<dbReference type="InterPro" id="IPR027417">
    <property type="entry name" value="P-loop_NTPase"/>
</dbReference>
<dbReference type="GeneTree" id="ENSGT00940000160918"/>
<dbReference type="SUPFAM" id="SSF52540">
    <property type="entry name" value="P-loop containing nucleoside triphosphate hydrolases"/>
    <property type="match status" value="1"/>
</dbReference>
<dbReference type="CDD" id="cd18808">
    <property type="entry name" value="SF1_C_Upf1"/>
    <property type="match status" value="1"/>
</dbReference>
<gene>
    <name evidence="5" type="primary">SETX</name>
</gene>
<dbReference type="GO" id="GO:0004386">
    <property type="term" value="F:helicase activity"/>
    <property type="evidence" value="ECO:0007669"/>
    <property type="project" value="InterPro"/>
</dbReference>
<dbReference type="Pfam" id="PF13087">
    <property type="entry name" value="AAA_12"/>
    <property type="match status" value="1"/>
</dbReference>
<dbReference type="GO" id="GO:0001147">
    <property type="term" value="F:transcription termination site sequence-specific DNA binding"/>
    <property type="evidence" value="ECO:0007669"/>
    <property type="project" value="TreeGrafter"/>
</dbReference>
<feature type="domain" description="DNA2/NAM7 helicase helicase" evidence="3">
    <location>
        <begin position="1556"/>
        <end position="1837"/>
    </location>
</feature>
<feature type="coiled-coil region" evidence="1">
    <location>
        <begin position="1705"/>
        <end position="1763"/>
    </location>
</feature>
<evidence type="ECO:0000259" key="4">
    <source>
        <dbReference type="Pfam" id="PF13087"/>
    </source>
</evidence>
<feature type="region of interest" description="Disordered" evidence="2">
    <location>
        <begin position="1237"/>
        <end position="1308"/>
    </location>
</feature>
<protein>
    <submittedName>
        <fullName evidence="5">Senataxin</fullName>
    </submittedName>
</protein>
<organism evidence="5 6">
    <name type="scientific">Latimeria chalumnae</name>
    <name type="common">Coelacanth</name>
    <dbReference type="NCBI Taxonomy" id="7897"/>
    <lineage>
        <taxon>Eukaryota</taxon>
        <taxon>Metazoa</taxon>
        <taxon>Chordata</taxon>
        <taxon>Craniata</taxon>
        <taxon>Vertebrata</taxon>
        <taxon>Euteleostomi</taxon>
        <taxon>Coelacanthiformes</taxon>
        <taxon>Coelacanthidae</taxon>
        <taxon>Latimeria</taxon>
    </lineage>
</organism>